<evidence type="ECO:0000313" key="2">
    <source>
        <dbReference type="Proteomes" id="UP001056120"/>
    </source>
</evidence>
<dbReference type="Proteomes" id="UP001056120">
    <property type="component" value="Linkage Group LG27"/>
</dbReference>
<dbReference type="EMBL" id="CM042044">
    <property type="protein sequence ID" value="KAI3686348.1"/>
    <property type="molecule type" value="Genomic_DNA"/>
</dbReference>
<protein>
    <submittedName>
        <fullName evidence="1">Uncharacterized protein</fullName>
    </submittedName>
</protein>
<sequence>MDPTLAYFPSRYLSTDECLFFYSSWEPFLKRDDGPFIDEQFYGSRIGSYKDELNLLGVITNIYKGCCLIASYLDSQSNFERINRFYNYLSEFKWKPDDEDDQQIWIPRGTDNGEWVTPQECVLHDKNSLFDGQLSVLEKFKYEMKILAFFADTFSVKVHPSVDDYCKLWNKWENSDHQITHTECCAFWEFVVKTGTQYQRKYKCDVFIGDDLFLTDLFQSCSRPIFVWYPQPSSKTLTRIKLVEIYNKLGVRTISESAPKNLSDVDHVKLEPVNSKEKLVKKGLFKLILGFLADPNLKIDAVRRHEAVGRILGVEAFETVDSMTVKYKGGQKSIIEYASHFAEVVAEGMLWENEELVPELCELIWWSLTRKQSSS</sequence>
<keyword evidence="2" id="KW-1185">Reference proteome</keyword>
<gene>
    <name evidence="1" type="ORF">L1987_80023</name>
</gene>
<reference evidence="1 2" key="2">
    <citation type="journal article" date="2022" name="Mol. Ecol. Resour.">
        <title>The genomes of chicory, endive, great burdock and yacon provide insights into Asteraceae paleo-polyploidization history and plant inulin production.</title>
        <authorList>
            <person name="Fan W."/>
            <person name="Wang S."/>
            <person name="Wang H."/>
            <person name="Wang A."/>
            <person name="Jiang F."/>
            <person name="Liu H."/>
            <person name="Zhao H."/>
            <person name="Xu D."/>
            <person name="Zhang Y."/>
        </authorList>
    </citation>
    <scope>NUCLEOTIDE SEQUENCE [LARGE SCALE GENOMIC DNA]</scope>
    <source>
        <strain evidence="2">cv. Yunnan</strain>
        <tissue evidence="1">Leaves</tissue>
    </source>
</reference>
<name>A0ACB8YM46_9ASTR</name>
<reference evidence="2" key="1">
    <citation type="journal article" date="2022" name="Mol. Ecol. Resour.">
        <title>The genomes of chicory, endive, great burdock and yacon provide insights into Asteraceae palaeo-polyploidization history and plant inulin production.</title>
        <authorList>
            <person name="Fan W."/>
            <person name="Wang S."/>
            <person name="Wang H."/>
            <person name="Wang A."/>
            <person name="Jiang F."/>
            <person name="Liu H."/>
            <person name="Zhao H."/>
            <person name="Xu D."/>
            <person name="Zhang Y."/>
        </authorList>
    </citation>
    <scope>NUCLEOTIDE SEQUENCE [LARGE SCALE GENOMIC DNA]</scope>
    <source>
        <strain evidence="2">cv. Yunnan</strain>
    </source>
</reference>
<proteinExistence type="predicted"/>
<accession>A0ACB8YM46</accession>
<comment type="caution">
    <text evidence="1">The sequence shown here is derived from an EMBL/GenBank/DDBJ whole genome shotgun (WGS) entry which is preliminary data.</text>
</comment>
<evidence type="ECO:0000313" key="1">
    <source>
        <dbReference type="EMBL" id="KAI3686348.1"/>
    </source>
</evidence>
<organism evidence="1 2">
    <name type="scientific">Smallanthus sonchifolius</name>
    <dbReference type="NCBI Taxonomy" id="185202"/>
    <lineage>
        <taxon>Eukaryota</taxon>
        <taxon>Viridiplantae</taxon>
        <taxon>Streptophyta</taxon>
        <taxon>Embryophyta</taxon>
        <taxon>Tracheophyta</taxon>
        <taxon>Spermatophyta</taxon>
        <taxon>Magnoliopsida</taxon>
        <taxon>eudicotyledons</taxon>
        <taxon>Gunneridae</taxon>
        <taxon>Pentapetalae</taxon>
        <taxon>asterids</taxon>
        <taxon>campanulids</taxon>
        <taxon>Asterales</taxon>
        <taxon>Asteraceae</taxon>
        <taxon>Asteroideae</taxon>
        <taxon>Heliantheae alliance</taxon>
        <taxon>Millerieae</taxon>
        <taxon>Smallanthus</taxon>
    </lineage>
</organism>